<feature type="transmembrane region" description="Helical" evidence="1">
    <location>
        <begin position="348"/>
        <end position="366"/>
    </location>
</feature>
<evidence type="ECO:0008006" key="4">
    <source>
        <dbReference type="Google" id="ProtNLM"/>
    </source>
</evidence>
<dbReference type="AlphaFoldDB" id="K9Z1Z3"/>
<feature type="transmembrane region" description="Helical" evidence="1">
    <location>
        <begin position="386"/>
        <end position="413"/>
    </location>
</feature>
<feature type="transmembrane region" description="Helical" evidence="1">
    <location>
        <begin position="271"/>
        <end position="291"/>
    </location>
</feature>
<organism evidence="2 3">
    <name type="scientific">Cyanobacterium aponinum (strain PCC 10605)</name>
    <dbReference type="NCBI Taxonomy" id="755178"/>
    <lineage>
        <taxon>Bacteria</taxon>
        <taxon>Bacillati</taxon>
        <taxon>Cyanobacteriota</taxon>
        <taxon>Cyanophyceae</taxon>
        <taxon>Oscillatoriophycideae</taxon>
        <taxon>Chroococcales</taxon>
        <taxon>Geminocystaceae</taxon>
        <taxon>Cyanobacterium</taxon>
    </lineage>
</organism>
<dbReference type="RefSeq" id="WP_015218932.1">
    <property type="nucleotide sequence ID" value="NC_019776.1"/>
</dbReference>
<dbReference type="NCBIfam" id="TIGR04370">
    <property type="entry name" value="glyco_rpt_poly"/>
    <property type="match status" value="1"/>
</dbReference>
<keyword evidence="1" id="KW-0472">Membrane</keyword>
<feature type="transmembrane region" description="Helical" evidence="1">
    <location>
        <begin position="151"/>
        <end position="173"/>
    </location>
</feature>
<evidence type="ECO:0000313" key="2">
    <source>
        <dbReference type="EMBL" id="AFZ53201.1"/>
    </source>
</evidence>
<evidence type="ECO:0000256" key="1">
    <source>
        <dbReference type="SAM" id="Phobius"/>
    </source>
</evidence>
<dbReference type="OrthoDB" id="568737at2"/>
<dbReference type="Pfam" id="PF14296">
    <property type="entry name" value="O-ag_pol_Wzy"/>
    <property type="match status" value="1"/>
</dbReference>
<keyword evidence="1" id="KW-1133">Transmembrane helix</keyword>
<accession>K9Z1Z3</accession>
<evidence type="ECO:0000313" key="3">
    <source>
        <dbReference type="Proteomes" id="UP000010480"/>
    </source>
</evidence>
<sequence length="487" mass="56217" precursor="true">MNKTIKKICFLIYLSELLLLITFVLLNQKYDVANFRDYCLFSVIFCPLQIFFLLIATRISVLSFPSVYLFITYLFTNSAFILYLFLGSFGLSALRLVNYEYLSMSVPLVAMAFVSFSLGTLTSKTSKQIIKKSMVSKLFQINNYQRKFHEYYLSIICVFIILFCLGFIGFLYLQGKGLAVMIQGGYHEFARIEKNDFSQKFLVASLTWLIPWSTLALLAISSSSTKSIRMSFIWIFISCALLLITGDRGAALPILLIYIQSYSISVSKFNWLRWSLILIFIFLLVPLVQVLRGIPVSQWNFILLQDIILNSDKYFSTYLQAFFEPFSSTIETLMGTLMQINFMEDYRWGIDYLLSILSAIPFNSGMAPSNSQWVKEYIAPNTVAGIGFLAIAESYLNFSWIGIIVVFTFLGNLMGKYWSLLRNKMLTTIDLSMILIVFYSMTIWVRNEFSLVSRTILWSWFLIYISPKILSYFLGKKSIKYPLNDRV</sequence>
<feature type="transmembrane region" description="Helical" evidence="1">
    <location>
        <begin position="7"/>
        <end position="26"/>
    </location>
</feature>
<feature type="transmembrane region" description="Helical" evidence="1">
    <location>
        <begin position="425"/>
        <end position="445"/>
    </location>
</feature>
<feature type="transmembrane region" description="Helical" evidence="1">
    <location>
        <begin position="101"/>
        <end position="122"/>
    </location>
</feature>
<feature type="transmembrane region" description="Helical" evidence="1">
    <location>
        <begin position="232"/>
        <end position="259"/>
    </location>
</feature>
<feature type="transmembrane region" description="Helical" evidence="1">
    <location>
        <begin position="38"/>
        <end position="55"/>
    </location>
</feature>
<gene>
    <name evidence="2" type="ordered locus">Cyan10605_1078</name>
</gene>
<dbReference type="KEGG" id="can:Cyan10605_1078"/>
<keyword evidence="3" id="KW-1185">Reference proteome</keyword>
<keyword evidence="1" id="KW-0812">Transmembrane</keyword>
<name>K9Z1Z3_CYAAP</name>
<protein>
    <recommendedName>
        <fullName evidence="4">Oligosaccharide repeat unit polymerase</fullName>
    </recommendedName>
</protein>
<dbReference type="HOGENOM" id="CLU_513753_0_0_3"/>
<dbReference type="EMBL" id="CP003947">
    <property type="protein sequence ID" value="AFZ53201.1"/>
    <property type="molecule type" value="Genomic_DNA"/>
</dbReference>
<feature type="transmembrane region" description="Helical" evidence="1">
    <location>
        <begin position="457"/>
        <end position="475"/>
    </location>
</feature>
<dbReference type="STRING" id="755178.Cyan10605_1078"/>
<dbReference type="InterPro" id="IPR029468">
    <property type="entry name" value="O-ag_pol_Wzy"/>
</dbReference>
<proteinExistence type="predicted"/>
<reference evidence="3" key="1">
    <citation type="journal article" date="2013" name="Proc. Natl. Acad. Sci. U.S.A.">
        <title>Improving the coverage of the cyanobacterial phylum using diversity-driven genome sequencing.</title>
        <authorList>
            <person name="Shih P.M."/>
            <person name="Wu D."/>
            <person name="Latifi A."/>
            <person name="Axen S.D."/>
            <person name="Fewer D.P."/>
            <person name="Talla E."/>
            <person name="Calteau A."/>
            <person name="Cai F."/>
            <person name="Tandeau de Marsac N."/>
            <person name="Rippka R."/>
            <person name="Herdman M."/>
            <person name="Sivonen K."/>
            <person name="Coursin T."/>
            <person name="Laurent T."/>
            <person name="Goodwin L."/>
            <person name="Nolan M."/>
            <person name="Davenport K.W."/>
            <person name="Han C.S."/>
            <person name="Rubin E.M."/>
            <person name="Eisen J.A."/>
            <person name="Woyke T."/>
            <person name="Gugger M."/>
            <person name="Kerfeld C.A."/>
        </authorList>
    </citation>
    <scope>NUCLEOTIDE SEQUENCE [LARGE SCALE GENOMIC DNA]</scope>
    <source>
        <strain evidence="3">PCC 10605</strain>
    </source>
</reference>
<feature type="transmembrane region" description="Helical" evidence="1">
    <location>
        <begin position="67"/>
        <end position="89"/>
    </location>
</feature>
<dbReference type="Proteomes" id="UP000010480">
    <property type="component" value="Chromosome"/>
</dbReference>
<feature type="transmembrane region" description="Helical" evidence="1">
    <location>
        <begin position="201"/>
        <end position="220"/>
    </location>
</feature>